<dbReference type="SUPFAM" id="SSF49785">
    <property type="entry name" value="Galactose-binding domain-like"/>
    <property type="match status" value="1"/>
</dbReference>
<evidence type="ECO:0000256" key="2">
    <source>
        <dbReference type="ARBA" id="ARBA00022618"/>
    </source>
</evidence>
<protein>
    <recommendedName>
        <fullName evidence="6">Anaphase-promoting complex subunit 10</fullName>
    </recommendedName>
</protein>
<dbReference type="PANTHER" id="PTHR12936">
    <property type="entry name" value="ANAPHASE-PROMOTING COMPLEX 10"/>
    <property type="match status" value="1"/>
</dbReference>
<dbReference type="InterPro" id="IPR004939">
    <property type="entry name" value="APC_su10/DOC_dom"/>
</dbReference>
<name>A0ABR2Z017_9CHLO</name>
<dbReference type="Pfam" id="PF03256">
    <property type="entry name" value="ANAPC10"/>
    <property type="match status" value="1"/>
</dbReference>
<dbReference type="Gene3D" id="2.60.120.260">
    <property type="entry name" value="Galactose-binding domain-like"/>
    <property type="match status" value="1"/>
</dbReference>
<evidence type="ECO:0000313" key="8">
    <source>
        <dbReference type="EMBL" id="KAK9917005.1"/>
    </source>
</evidence>
<keyword evidence="2 6" id="KW-0132">Cell division</keyword>
<evidence type="ECO:0000256" key="3">
    <source>
        <dbReference type="ARBA" id="ARBA00022776"/>
    </source>
</evidence>
<evidence type="ECO:0000259" key="7">
    <source>
        <dbReference type="PROSITE" id="PS51284"/>
    </source>
</evidence>
<dbReference type="Proteomes" id="UP001491310">
    <property type="component" value="Unassembled WGS sequence"/>
</dbReference>
<comment type="similarity">
    <text evidence="1 6">Belongs to the APC10 family.</text>
</comment>
<keyword evidence="9" id="KW-1185">Reference proteome</keyword>
<dbReference type="InterPro" id="IPR016901">
    <property type="entry name" value="APC10/Doc1"/>
</dbReference>
<reference evidence="8 9" key="1">
    <citation type="journal article" date="2024" name="Nat. Commun.">
        <title>Phylogenomics reveals the evolutionary origins of lichenization in chlorophyte algae.</title>
        <authorList>
            <person name="Puginier C."/>
            <person name="Libourel C."/>
            <person name="Otte J."/>
            <person name="Skaloud P."/>
            <person name="Haon M."/>
            <person name="Grisel S."/>
            <person name="Petersen M."/>
            <person name="Berrin J.G."/>
            <person name="Delaux P.M."/>
            <person name="Dal Grande F."/>
            <person name="Keller J."/>
        </authorList>
    </citation>
    <scope>NUCLEOTIDE SEQUENCE [LARGE SCALE GENOMIC DNA]</scope>
    <source>
        <strain evidence="8 9">SAG 216-7</strain>
    </source>
</reference>
<sequence length="184" mass="20640">MTAPPVLVTSTLPDSRSSREIGKLAVWTVTSAKPGNGVELLRDGREDTYWQSDGSQPHLVNVQFQKKVRLLELAINLDYKLDESYTPNKISVRAGTSVHDLKEIRVVELNEPIGWVKIPLQPPNSSENLKAYCMQLAILSNHQNGRDTHVRQMKVFGPRHDVLQPLGQEIGFTTVELSQFATVR</sequence>
<feature type="domain" description="DOC" evidence="7">
    <location>
        <begin position="1"/>
        <end position="182"/>
    </location>
</feature>
<dbReference type="InterPro" id="IPR008979">
    <property type="entry name" value="Galactose-bd-like_sf"/>
</dbReference>
<keyword evidence="4 6" id="KW-0833">Ubl conjugation pathway</keyword>
<proteinExistence type="inferred from homology"/>
<evidence type="ECO:0000256" key="1">
    <source>
        <dbReference type="ARBA" id="ARBA00006762"/>
    </source>
</evidence>
<evidence type="ECO:0000256" key="4">
    <source>
        <dbReference type="ARBA" id="ARBA00022786"/>
    </source>
</evidence>
<evidence type="ECO:0000313" key="9">
    <source>
        <dbReference type="Proteomes" id="UP001491310"/>
    </source>
</evidence>
<keyword evidence="5 6" id="KW-0131">Cell cycle</keyword>
<organism evidence="8 9">
    <name type="scientific">Coccomyxa subellipsoidea</name>
    <dbReference type="NCBI Taxonomy" id="248742"/>
    <lineage>
        <taxon>Eukaryota</taxon>
        <taxon>Viridiplantae</taxon>
        <taxon>Chlorophyta</taxon>
        <taxon>core chlorophytes</taxon>
        <taxon>Trebouxiophyceae</taxon>
        <taxon>Trebouxiophyceae incertae sedis</taxon>
        <taxon>Coccomyxaceae</taxon>
        <taxon>Coccomyxa</taxon>
    </lineage>
</organism>
<comment type="function">
    <text evidence="6">Component of the anaphase promoting complex/cyclosome (APC/C), a cell cycle-regulated E3 ubiquitin-protein ligase complex that controls progression through mitosis and the G1 phase of the cell cycle.</text>
</comment>
<comment type="caution">
    <text evidence="8">The sequence shown here is derived from an EMBL/GenBank/DDBJ whole genome shotgun (WGS) entry which is preliminary data.</text>
</comment>
<dbReference type="PIRSF" id="PIRSF028841">
    <property type="entry name" value="APC10_sub"/>
    <property type="match status" value="1"/>
</dbReference>
<keyword evidence="3 6" id="KW-0498">Mitosis</keyword>
<dbReference type="EMBL" id="JALJOT010000003">
    <property type="protein sequence ID" value="KAK9917005.1"/>
    <property type="molecule type" value="Genomic_DNA"/>
</dbReference>
<gene>
    <name evidence="8" type="ORF">WJX75_009896</name>
</gene>
<evidence type="ECO:0000256" key="6">
    <source>
        <dbReference type="PIRNR" id="PIRNR028841"/>
    </source>
</evidence>
<evidence type="ECO:0000256" key="5">
    <source>
        <dbReference type="ARBA" id="ARBA00023306"/>
    </source>
</evidence>
<dbReference type="PROSITE" id="PS51284">
    <property type="entry name" value="DOC"/>
    <property type="match status" value="1"/>
</dbReference>
<dbReference type="SMART" id="SM01337">
    <property type="entry name" value="APC10"/>
    <property type="match status" value="1"/>
</dbReference>
<accession>A0ABR2Z017</accession>
<dbReference type="PANTHER" id="PTHR12936:SF0">
    <property type="entry name" value="ANAPHASE-PROMOTING COMPLEX SUBUNIT 10"/>
    <property type="match status" value="1"/>
</dbReference>
<dbReference type="CDD" id="cd08366">
    <property type="entry name" value="APC10"/>
    <property type="match status" value="1"/>
</dbReference>